<reference evidence="2 3" key="1">
    <citation type="submission" date="2019-03" db="EMBL/GenBank/DDBJ databases">
        <title>Draft genome sequences of novel Actinobacteria.</title>
        <authorList>
            <person name="Sahin N."/>
            <person name="Ay H."/>
            <person name="Saygin H."/>
        </authorList>
    </citation>
    <scope>NUCLEOTIDE SEQUENCE [LARGE SCALE GENOMIC DNA]</scope>
    <source>
        <strain evidence="2 3">KC712</strain>
    </source>
</reference>
<evidence type="ECO:0000313" key="3">
    <source>
        <dbReference type="Proteomes" id="UP000294543"/>
    </source>
</evidence>
<organism evidence="2 3">
    <name type="scientific">Nonomuraea diastatica</name>
    <dbReference type="NCBI Taxonomy" id="1848329"/>
    <lineage>
        <taxon>Bacteria</taxon>
        <taxon>Bacillati</taxon>
        <taxon>Actinomycetota</taxon>
        <taxon>Actinomycetes</taxon>
        <taxon>Streptosporangiales</taxon>
        <taxon>Streptosporangiaceae</taxon>
        <taxon>Nonomuraea</taxon>
    </lineage>
</organism>
<comment type="caution">
    <text evidence="2">The sequence shown here is derived from an EMBL/GenBank/DDBJ whole genome shotgun (WGS) entry which is preliminary data.</text>
</comment>
<keyword evidence="1" id="KW-0812">Transmembrane</keyword>
<dbReference type="EMBL" id="SMKP01000047">
    <property type="protein sequence ID" value="TDD20284.1"/>
    <property type="molecule type" value="Genomic_DNA"/>
</dbReference>
<keyword evidence="1" id="KW-0472">Membrane</keyword>
<evidence type="ECO:0008006" key="4">
    <source>
        <dbReference type="Google" id="ProtNLM"/>
    </source>
</evidence>
<keyword evidence="3" id="KW-1185">Reference proteome</keyword>
<feature type="transmembrane region" description="Helical" evidence="1">
    <location>
        <begin position="263"/>
        <end position="282"/>
    </location>
</feature>
<dbReference type="Proteomes" id="UP000294543">
    <property type="component" value="Unassembled WGS sequence"/>
</dbReference>
<dbReference type="OrthoDB" id="4107243at2"/>
<keyword evidence="1" id="KW-1133">Transmembrane helix</keyword>
<sequence length="304" mass="33415">MNRDGHPRGGPARTALGAVSRRLADIWLNQPGARARLALTRYTTGAAIMRHVAHMPPGKVLQEQLAILEAAGQPRGSRRWERTTYEALRVLTLASAAAWTLGNDHPAVRVTANLSFLALQRRLVAVHKDLYSYTSHLNVFLLLLSIVDSRGTAATSSRQEELASAALAAMQLYYATMYLQSGLSKVLVTGPKWMDGRTLRGAMAELGTPFGKSLSRRDLRLLAAASAASVAFELGFLPAMLLGWPYRHLLGLSSVAFHGSVKATMNISFWHLSCFAIPLFVLSPDIERRVRQTARLVRRHLTHC</sequence>
<feature type="transmembrane region" description="Helical" evidence="1">
    <location>
        <begin position="221"/>
        <end position="243"/>
    </location>
</feature>
<evidence type="ECO:0000256" key="1">
    <source>
        <dbReference type="SAM" id="Phobius"/>
    </source>
</evidence>
<gene>
    <name evidence="2" type="ORF">E1294_18450</name>
</gene>
<name>A0A4R4WQW0_9ACTN</name>
<protein>
    <recommendedName>
        <fullName evidence="4">HTTM domain-containing protein</fullName>
    </recommendedName>
</protein>
<accession>A0A4R4WQW0</accession>
<dbReference type="AlphaFoldDB" id="A0A4R4WQW0"/>
<evidence type="ECO:0000313" key="2">
    <source>
        <dbReference type="EMBL" id="TDD20284.1"/>
    </source>
</evidence>
<proteinExistence type="predicted"/>
<dbReference type="RefSeq" id="WP_132509747.1">
    <property type="nucleotide sequence ID" value="NZ_SMKP01000047.1"/>
</dbReference>